<comment type="caution">
    <text evidence="3">The sequence shown here is derived from an EMBL/GenBank/DDBJ whole genome shotgun (WGS) entry which is preliminary data.</text>
</comment>
<feature type="transmembrane region" description="Helical" evidence="1">
    <location>
        <begin position="48"/>
        <end position="70"/>
    </location>
</feature>
<dbReference type="EMBL" id="JAEHHL010000001">
    <property type="protein sequence ID" value="MBK0397565.1"/>
    <property type="molecule type" value="Genomic_DNA"/>
</dbReference>
<feature type="transmembrane region" description="Helical" evidence="1">
    <location>
        <begin position="118"/>
        <end position="137"/>
    </location>
</feature>
<dbReference type="InterPro" id="IPR003675">
    <property type="entry name" value="Rce1/LyrA-like_dom"/>
</dbReference>
<dbReference type="RefSeq" id="WP_200605486.1">
    <property type="nucleotide sequence ID" value="NZ_JAEHHL010000001.1"/>
</dbReference>
<dbReference type="GO" id="GO:0080120">
    <property type="term" value="P:CAAX-box protein maturation"/>
    <property type="evidence" value="ECO:0007669"/>
    <property type="project" value="UniProtKB-ARBA"/>
</dbReference>
<sequence length="227" mass="25097">MSEAITTAAAGAAPLTPARKLRLWAEFLALFVGTPVLMVAFFGQYPLFPLLFALAAMSALLLAVTPGFRFRELIEGPVLYEWRLILGFVVMVALACTTVALVLVPERFLELPRQRPELWLLIMVAYPIASVVPQELIYRPLFFRRYGRLFPNVGTAVVANAAAFGLGHLFFLNWVTISMTAVGGAVMAWAYMRHRSFLLACVLHAVAGQIVFTTGLGIFFYHGAIMR</sequence>
<evidence type="ECO:0000256" key="1">
    <source>
        <dbReference type="SAM" id="Phobius"/>
    </source>
</evidence>
<feature type="transmembrane region" description="Helical" evidence="1">
    <location>
        <begin position="82"/>
        <end position="103"/>
    </location>
</feature>
<feature type="domain" description="CAAX prenyl protease 2/Lysostaphin resistance protein A-like" evidence="2">
    <location>
        <begin position="118"/>
        <end position="206"/>
    </location>
</feature>
<evidence type="ECO:0000313" key="3">
    <source>
        <dbReference type="EMBL" id="MBK0397565.1"/>
    </source>
</evidence>
<dbReference type="Pfam" id="PF02517">
    <property type="entry name" value="Rce1-like"/>
    <property type="match status" value="1"/>
</dbReference>
<name>A0A8J7SDY7_9RHOB</name>
<gene>
    <name evidence="3" type="ORF">H0I76_00045</name>
</gene>
<dbReference type="Proteomes" id="UP000655420">
    <property type="component" value="Unassembled WGS sequence"/>
</dbReference>
<keyword evidence="3" id="KW-0482">Metalloprotease</keyword>
<keyword evidence="4" id="KW-1185">Reference proteome</keyword>
<keyword evidence="1" id="KW-1133">Transmembrane helix</keyword>
<protein>
    <submittedName>
        <fullName evidence="3">CPBP family intramembrane metalloprotease</fullName>
    </submittedName>
</protein>
<dbReference type="GO" id="GO:0008237">
    <property type="term" value="F:metallopeptidase activity"/>
    <property type="evidence" value="ECO:0007669"/>
    <property type="project" value="UniProtKB-KW"/>
</dbReference>
<feature type="transmembrane region" description="Helical" evidence="1">
    <location>
        <begin position="23"/>
        <end position="42"/>
    </location>
</feature>
<evidence type="ECO:0000259" key="2">
    <source>
        <dbReference type="Pfam" id="PF02517"/>
    </source>
</evidence>
<evidence type="ECO:0000313" key="4">
    <source>
        <dbReference type="Proteomes" id="UP000655420"/>
    </source>
</evidence>
<feature type="transmembrane region" description="Helical" evidence="1">
    <location>
        <begin position="197"/>
        <end position="221"/>
    </location>
</feature>
<keyword evidence="3" id="KW-0645">Protease</keyword>
<keyword evidence="1" id="KW-0472">Membrane</keyword>
<dbReference type="AlphaFoldDB" id="A0A8J7SDY7"/>
<accession>A0A8J7SDY7</accession>
<organism evidence="3 4">
    <name type="scientific">Thermohalobaculum xanthum</name>
    <dbReference type="NCBI Taxonomy" id="2753746"/>
    <lineage>
        <taxon>Bacteria</taxon>
        <taxon>Pseudomonadati</taxon>
        <taxon>Pseudomonadota</taxon>
        <taxon>Alphaproteobacteria</taxon>
        <taxon>Rhodobacterales</taxon>
        <taxon>Paracoccaceae</taxon>
        <taxon>Thermohalobaculum</taxon>
    </lineage>
</organism>
<reference evidence="3" key="1">
    <citation type="submission" date="2020-12" db="EMBL/GenBank/DDBJ databases">
        <title>Bacterial taxonomy.</title>
        <authorList>
            <person name="Pan X."/>
        </authorList>
    </citation>
    <scope>NUCLEOTIDE SEQUENCE</scope>
    <source>
        <strain evidence="3">M0105</strain>
    </source>
</reference>
<proteinExistence type="predicted"/>
<keyword evidence="1" id="KW-0812">Transmembrane</keyword>
<dbReference type="GO" id="GO:0004175">
    <property type="term" value="F:endopeptidase activity"/>
    <property type="evidence" value="ECO:0007669"/>
    <property type="project" value="UniProtKB-ARBA"/>
</dbReference>
<feature type="transmembrane region" description="Helical" evidence="1">
    <location>
        <begin position="172"/>
        <end position="190"/>
    </location>
</feature>
<keyword evidence="3" id="KW-0378">Hydrolase</keyword>